<evidence type="ECO:0000313" key="3">
    <source>
        <dbReference type="Proteomes" id="UP000332933"/>
    </source>
</evidence>
<gene>
    <name evidence="2" type="primary">Aste57867_15822</name>
    <name evidence="1" type="ORF">As57867_015766</name>
    <name evidence="2" type="ORF">ASTE57867_15822</name>
</gene>
<accession>A0A485L414</accession>
<dbReference type="AlphaFoldDB" id="A0A485L414"/>
<dbReference type="SUPFAM" id="SSF49899">
    <property type="entry name" value="Concanavalin A-like lectins/glucanases"/>
    <property type="match status" value="1"/>
</dbReference>
<protein>
    <submittedName>
        <fullName evidence="2">Aste57867_15822 protein</fullName>
    </submittedName>
</protein>
<keyword evidence="3" id="KW-1185">Reference proteome</keyword>
<dbReference type="EMBL" id="CAADRA010005777">
    <property type="protein sequence ID" value="VFT92610.1"/>
    <property type="molecule type" value="Genomic_DNA"/>
</dbReference>
<dbReference type="InterPro" id="IPR013320">
    <property type="entry name" value="ConA-like_dom_sf"/>
</dbReference>
<organism evidence="2 3">
    <name type="scientific">Aphanomyces stellatus</name>
    <dbReference type="NCBI Taxonomy" id="120398"/>
    <lineage>
        <taxon>Eukaryota</taxon>
        <taxon>Sar</taxon>
        <taxon>Stramenopiles</taxon>
        <taxon>Oomycota</taxon>
        <taxon>Saprolegniomycetes</taxon>
        <taxon>Saprolegniales</taxon>
        <taxon>Verrucalvaceae</taxon>
        <taxon>Aphanomyces</taxon>
    </lineage>
</organism>
<proteinExistence type="predicted"/>
<dbReference type="EMBL" id="VJMH01005756">
    <property type="protein sequence ID" value="KAF0693175.1"/>
    <property type="molecule type" value="Genomic_DNA"/>
</dbReference>
<dbReference type="Proteomes" id="UP000332933">
    <property type="component" value="Unassembled WGS sequence"/>
</dbReference>
<reference evidence="2 3" key="1">
    <citation type="submission" date="2019-03" db="EMBL/GenBank/DDBJ databases">
        <authorList>
            <person name="Gaulin E."/>
            <person name="Dumas B."/>
        </authorList>
    </citation>
    <scope>NUCLEOTIDE SEQUENCE [LARGE SCALE GENOMIC DNA]</scope>
    <source>
        <strain evidence="2">CBS 568.67</strain>
    </source>
</reference>
<reference evidence="1" key="2">
    <citation type="submission" date="2019-06" db="EMBL/GenBank/DDBJ databases">
        <title>Genomics analysis of Aphanomyces spp. identifies a new class of oomycete effector associated with host adaptation.</title>
        <authorList>
            <person name="Gaulin E."/>
        </authorList>
    </citation>
    <scope>NUCLEOTIDE SEQUENCE</scope>
    <source>
        <strain evidence="1">CBS 578.67</strain>
    </source>
</reference>
<evidence type="ECO:0000313" key="2">
    <source>
        <dbReference type="EMBL" id="VFT92610.1"/>
    </source>
</evidence>
<name>A0A485L414_9STRA</name>
<sequence>MTTIKREHAHTHHLAADAEPNLDGSFNVDHIAPIPIYSPVLSAAEIPLTADEFEFLDDVFRESTPEAASSHFSSCISYSADKTTVTIANQNQKLSLTLNVPVHQFQVRIDRFNKSVQVGFCLVAGHCGGGFKSNGFYLRVNSGTVATTIDDSKRRACLRRGHKGDRVTVLFTNGHVYFGLNDEGLVLAFSNIASFVPLYPLVYFQNGGEFTFVG</sequence>
<dbReference type="Gene3D" id="2.60.120.920">
    <property type="match status" value="1"/>
</dbReference>
<evidence type="ECO:0000313" key="1">
    <source>
        <dbReference type="EMBL" id="KAF0693175.1"/>
    </source>
</evidence>
<dbReference type="InterPro" id="IPR043136">
    <property type="entry name" value="B30.2/SPRY_sf"/>
</dbReference>